<keyword evidence="2" id="KW-1133">Transmembrane helix</keyword>
<feature type="compositionally biased region" description="Basic and acidic residues" evidence="1">
    <location>
        <begin position="531"/>
        <end position="544"/>
    </location>
</feature>
<dbReference type="AlphaFoldDB" id="A0A9P9DDB8"/>
<sequence>MAPSDPSPNRRRQFRLRPVLTAYAIPALTTTLAGPLVSLFDVGPLGPVLIHTLRTGARLRLRRLNIQNFIDLIRRLGLDGFTGQLLALIGFMSLGLIFGPAGSTLQFHLANQFLHVGGFARPLMGLAVSVLTHGIGFTTSMFTDPNNMSSLAHLSPFAVSTTATAFSILSSNAHKLRLSSLHALYFESQSWAAFHALHAVLFSRSFQEMAFWGFRMARNGKESVRRFMKDVKKVGRMVGDWEVIGEECLMKGQELVAGMLAEGVQAYEREAGRLKGKIRRARMKVRGGGKMVFDTVWLCGMVVRMFVGGRTSRMSASTERRERARRREKCEEWEVEELDEWQTVENCMREKRWEMVEIEEVEEVENDDVPETMLIEWDMIELEDEVRSHLKVAKSIRLTKDIKPTREINLTKEIEPTMNVKPFKHIEHTRDMKPTRGIKPATGIQIPGDTKVTRDSNPTTEAEFIKPIKPIRDIGDIKVIGDIKPIQSIKDTKFIRDIIPTRVTAVTAVTKAIEPTNAKKETSPTTTNPPQDRHDDQHRQEKKALKSTNAAPNSRNHQLREEKTSHNPNSILPSEHKAKIQPPSLPKPKPKQSQVQNLDHHNWEIIRGDDYENSMRVPGAWIEDDFEDEDGFAMLVRRAIR</sequence>
<evidence type="ECO:0000313" key="3">
    <source>
        <dbReference type="EMBL" id="KAH7116864.1"/>
    </source>
</evidence>
<feature type="transmembrane region" description="Helical" evidence="2">
    <location>
        <begin position="151"/>
        <end position="169"/>
    </location>
</feature>
<evidence type="ECO:0000256" key="2">
    <source>
        <dbReference type="SAM" id="Phobius"/>
    </source>
</evidence>
<evidence type="ECO:0000256" key="1">
    <source>
        <dbReference type="SAM" id="MobiDB-lite"/>
    </source>
</evidence>
<dbReference type="EMBL" id="JAGMWT010000014">
    <property type="protein sequence ID" value="KAH7116864.1"/>
    <property type="molecule type" value="Genomic_DNA"/>
</dbReference>
<keyword evidence="2" id="KW-0812">Transmembrane</keyword>
<evidence type="ECO:0000313" key="4">
    <source>
        <dbReference type="Proteomes" id="UP000700596"/>
    </source>
</evidence>
<feature type="transmembrane region" description="Helical" evidence="2">
    <location>
        <begin position="20"/>
        <end position="40"/>
    </location>
</feature>
<feature type="region of interest" description="Disordered" evidence="1">
    <location>
        <begin position="514"/>
        <end position="598"/>
    </location>
</feature>
<accession>A0A9P9DDB8</accession>
<protein>
    <submittedName>
        <fullName evidence="3">Uncharacterized protein</fullName>
    </submittedName>
</protein>
<organism evidence="3 4">
    <name type="scientific">Dendryphion nanum</name>
    <dbReference type="NCBI Taxonomy" id="256645"/>
    <lineage>
        <taxon>Eukaryota</taxon>
        <taxon>Fungi</taxon>
        <taxon>Dikarya</taxon>
        <taxon>Ascomycota</taxon>
        <taxon>Pezizomycotina</taxon>
        <taxon>Dothideomycetes</taxon>
        <taxon>Pleosporomycetidae</taxon>
        <taxon>Pleosporales</taxon>
        <taxon>Torulaceae</taxon>
        <taxon>Dendryphion</taxon>
    </lineage>
</organism>
<reference evidence="3" key="1">
    <citation type="journal article" date="2021" name="Nat. Commun.">
        <title>Genetic determinants of endophytism in the Arabidopsis root mycobiome.</title>
        <authorList>
            <person name="Mesny F."/>
            <person name="Miyauchi S."/>
            <person name="Thiergart T."/>
            <person name="Pickel B."/>
            <person name="Atanasova L."/>
            <person name="Karlsson M."/>
            <person name="Huettel B."/>
            <person name="Barry K.W."/>
            <person name="Haridas S."/>
            <person name="Chen C."/>
            <person name="Bauer D."/>
            <person name="Andreopoulos W."/>
            <person name="Pangilinan J."/>
            <person name="LaButti K."/>
            <person name="Riley R."/>
            <person name="Lipzen A."/>
            <person name="Clum A."/>
            <person name="Drula E."/>
            <person name="Henrissat B."/>
            <person name="Kohler A."/>
            <person name="Grigoriev I.V."/>
            <person name="Martin F.M."/>
            <person name="Hacquard S."/>
        </authorList>
    </citation>
    <scope>NUCLEOTIDE SEQUENCE</scope>
    <source>
        <strain evidence="3">MPI-CAGE-CH-0243</strain>
    </source>
</reference>
<keyword evidence="4" id="KW-1185">Reference proteome</keyword>
<comment type="caution">
    <text evidence="3">The sequence shown here is derived from an EMBL/GenBank/DDBJ whole genome shotgun (WGS) entry which is preliminary data.</text>
</comment>
<name>A0A9P9DDB8_9PLEO</name>
<feature type="transmembrane region" description="Helical" evidence="2">
    <location>
        <begin position="287"/>
        <end position="307"/>
    </location>
</feature>
<feature type="compositionally biased region" description="Polar residues" evidence="1">
    <location>
        <begin position="546"/>
        <end position="556"/>
    </location>
</feature>
<keyword evidence="2" id="KW-0472">Membrane</keyword>
<proteinExistence type="predicted"/>
<dbReference type="Proteomes" id="UP000700596">
    <property type="component" value="Unassembled WGS sequence"/>
</dbReference>
<feature type="transmembrane region" description="Helical" evidence="2">
    <location>
        <begin position="113"/>
        <end position="131"/>
    </location>
</feature>
<gene>
    <name evidence="3" type="ORF">B0J11DRAFT_617967</name>
</gene>
<feature type="region of interest" description="Disordered" evidence="1">
    <location>
        <begin position="433"/>
        <end position="459"/>
    </location>
</feature>
<feature type="transmembrane region" description="Helical" evidence="2">
    <location>
        <begin position="81"/>
        <end position="101"/>
    </location>
</feature>